<proteinExistence type="inferred from homology"/>
<dbReference type="InterPro" id="IPR011706">
    <property type="entry name" value="Cu-oxidase_C"/>
</dbReference>
<dbReference type="SUPFAM" id="SSF49503">
    <property type="entry name" value="Cupredoxins"/>
    <property type="match status" value="1"/>
</dbReference>
<accession>A0A2C5Z0X6</accession>
<sequence>MLIESPLPIPHQIHLHGHDFFILASGTGSFSAASTPLNWSNPPRRDTATLPAQGFLVIAFETDNPGAWLMHCHIGWHSSEGFALQFLERVDEIGPLVDEGVLRRECRVWNEYQDGIGLAQTDSGV</sequence>
<evidence type="ECO:0000259" key="2">
    <source>
        <dbReference type="Pfam" id="PF07731"/>
    </source>
</evidence>
<dbReference type="PANTHER" id="PTHR11709:SF502">
    <property type="entry name" value="MULTICOPPER OXIDASE"/>
    <property type="match status" value="1"/>
</dbReference>
<comment type="caution">
    <text evidence="3">The sequence shown here is derived from an EMBL/GenBank/DDBJ whole genome shotgun (WGS) entry which is preliminary data.</text>
</comment>
<keyword evidence="4" id="KW-1185">Reference proteome</keyword>
<evidence type="ECO:0000256" key="1">
    <source>
        <dbReference type="ARBA" id="ARBA00010609"/>
    </source>
</evidence>
<dbReference type="EMBL" id="NJES01000355">
    <property type="protein sequence ID" value="PHH73282.1"/>
    <property type="molecule type" value="Genomic_DNA"/>
</dbReference>
<dbReference type="GO" id="GO:0005507">
    <property type="term" value="F:copper ion binding"/>
    <property type="evidence" value="ECO:0007669"/>
    <property type="project" value="InterPro"/>
</dbReference>
<dbReference type="GO" id="GO:0016491">
    <property type="term" value="F:oxidoreductase activity"/>
    <property type="evidence" value="ECO:0007669"/>
    <property type="project" value="InterPro"/>
</dbReference>
<gene>
    <name evidence="3" type="ORF">CDD80_3926</name>
</gene>
<evidence type="ECO:0000313" key="4">
    <source>
        <dbReference type="Proteomes" id="UP000226431"/>
    </source>
</evidence>
<dbReference type="OrthoDB" id="2121828at2759"/>
<dbReference type="Pfam" id="PF07731">
    <property type="entry name" value="Cu-oxidase_2"/>
    <property type="match status" value="1"/>
</dbReference>
<feature type="domain" description="Plastocyanin-like" evidence="2">
    <location>
        <begin position="4"/>
        <end position="90"/>
    </location>
</feature>
<organism evidence="3 4">
    <name type="scientific">Ophiocordyceps camponoti-rufipedis</name>
    <dbReference type="NCBI Taxonomy" id="2004952"/>
    <lineage>
        <taxon>Eukaryota</taxon>
        <taxon>Fungi</taxon>
        <taxon>Dikarya</taxon>
        <taxon>Ascomycota</taxon>
        <taxon>Pezizomycotina</taxon>
        <taxon>Sordariomycetes</taxon>
        <taxon>Hypocreomycetidae</taxon>
        <taxon>Hypocreales</taxon>
        <taxon>Ophiocordycipitaceae</taxon>
        <taxon>Ophiocordyceps</taxon>
    </lineage>
</organism>
<dbReference type="InterPro" id="IPR045087">
    <property type="entry name" value="Cu-oxidase_fam"/>
</dbReference>
<dbReference type="Proteomes" id="UP000226431">
    <property type="component" value="Unassembled WGS sequence"/>
</dbReference>
<dbReference type="InterPro" id="IPR008972">
    <property type="entry name" value="Cupredoxin"/>
</dbReference>
<dbReference type="CDD" id="cd13901">
    <property type="entry name" value="CuRO_3_MaLCC_like"/>
    <property type="match status" value="1"/>
</dbReference>
<dbReference type="AlphaFoldDB" id="A0A2C5Z0X6"/>
<name>A0A2C5Z0X6_9HYPO</name>
<evidence type="ECO:0000313" key="3">
    <source>
        <dbReference type="EMBL" id="PHH73282.1"/>
    </source>
</evidence>
<comment type="similarity">
    <text evidence="1">Belongs to the multicopper oxidase family.</text>
</comment>
<reference evidence="3 4" key="1">
    <citation type="submission" date="2017-06" db="EMBL/GenBank/DDBJ databases">
        <title>Ant-infecting Ophiocordyceps genomes reveal a high diversity of potential behavioral manipulation genes and a possible major role for enterotoxins.</title>
        <authorList>
            <person name="De Bekker C."/>
            <person name="Evans H.C."/>
            <person name="Brachmann A."/>
            <person name="Hughes D.P."/>
        </authorList>
    </citation>
    <scope>NUCLEOTIDE SEQUENCE [LARGE SCALE GENOMIC DNA]</scope>
    <source>
        <strain evidence="3 4">Map16</strain>
    </source>
</reference>
<dbReference type="PANTHER" id="PTHR11709">
    <property type="entry name" value="MULTI-COPPER OXIDASE"/>
    <property type="match status" value="1"/>
</dbReference>
<protein>
    <recommendedName>
        <fullName evidence="2">Plastocyanin-like domain-containing protein</fullName>
    </recommendedName>
</protein>
<dbReference type="Gene3D" id="2.60.40.420">
    <property type="entry name" value="Cupredoxins - blue copper proteins"/>
    <property type="match status" value="1"/>
</dbReference>
<dbReference type="STRING" id="2004952.A0A2C5Z0X6"/>